<sequence length="241" mass="27170">MVTGRGFRRQVVGDQGENAHVPDNLLMVHTDGTLPEAAGRPSVAFTEYNHIHPQRPRTHDFHADGPYQRLVTDVTEFKCADGKVYLSPMIDLYDGMPISVSASYRPSMDLVMTMLDDTLAQLPDGVCPIIHSDRGFHYRANVWIDAMTTIVDGQEHPRFIPSMSRKGTSGDNAAAEGFFGTMKRELFPVKRQTEKMTRQQVLTALDQYIDWYIWGRINARLDFVTIAEFRGQDPQPNVIAA</sequence>
<dbReference type="PANTHER" id="PTHR46889:SF4">
    <property type="entry name" value="TRANSPOSASE INSO FOR INSERTION SEQUENCE ELEMENT IS911B-RELATED"/>
    <property type="match status" value="1"/>
</dbReference>
<dbReference type="PROSITE" id="PS50994">
    <property type="entry name" value="INTEGRASE"/>
    <property type="match status" value="1"/>
</dbReference>
<name>A0ABT2G0V7_9CORY</name>
<feature type="domain" description="Integrase catalytic" evidence="1">
    <location>
        <begin position="62"/>
        <end position="241"/>
    </location>
</feature>
<comment type="caution">
    <text evidence="2">The sequence shown here is derived from an EMBL/GenBank/DDBJ whole genome shotgun (WGS) entry which is preliminary data.</text>
</comment>
<accession>A0ABT2G0V7</accession>
<protein>
    <submittedName>
        <fullName evidence="2">DDE-type integrase/transposase/recombinase</fullName>
    </submittedName>
</protein>
<gene>
    <name evidence="2" type="ORF">NYP18_11785</name>
</gene>
<dbReference type="EMBL" id="JANWTC010000009">
    <property type="protein sequence ID" value="MCS5480333.1"/>
    <property type="molecule type" value="Genomic_DNA"/>
</dbReference>
<proteinExistence type="predicted"/>
<dbReference type="RefSeq" id="WP_259428396.1">
    <property type="nucleotide sequence ID" value="NZ_JANWTC010000009.1"/>
</dbReference>
<dbReference type="PANTHER" id="PTHR46889">
    <property type="entry name" value="TRANSPOSASE INSF FOR INSERTION SEQUENCE IS3B-RELATED"/>
    <property type="match status" value="1"/>
</dbReference>
<reference evidence="2 3" key="1">
    <citation type="submission" date="2022-08" db="EMBL/GenBank/DDBJ databases">
        <title>YIM 101645 draft genome.</title>
        <authorList>
            <person name="Chen X."/>
        </authorList>
    </citation>
    <scope>NUCLEOTIDE SEQUENCE [LARGE SCALE GENOMIC DNA]</scope>
    <source>
        <strain evidence="2 3">YIM 101645</strain>
    </source>
</reference>
<dbReference type="InterPro" id="IPR012337">
    <property type="entry name" value="RNaseH-like_sf"/>
</dbReference>
<dbReference type="Proteomes" id="UP001205965">
    <property type="component" value="Unassembled WGS sequence"/>
</dbReference>
<evidence type="ECO:0000313" key="2">
    <source>
        <dbReference type="EMBL" id="MCS5480333.1"/>
    </source>
</evidence>
<evidence type="ECO:0000259" key="1">
    <source>
        <dbReference type="PROSITE" id="PS50994"/>
    </source>
</evidence>
<dbReference type="Gene3D" id="3.30.420.10">
    <property type="entry name" value="Ribonuclease H-like superfamily/Ribonuclease H"/>
    <property type="match status" value="1"/>
</dbReference>
<dbReference type="SUPFAM" id="SSF53098">
    <property type="entry name" value="Ribonuclease H-like"/>
    <property type="match status" value="1"/>
</dbReference>
<organism evidence="2 3">
    <name type="scientific">Corynebacterium lemuris</name>
    <dbReference type="NCBI Taxonomy" id="1859292"/>
    <lineage>
        <taxon>Bacteria</taxon>
        <taxon>Bacillati</taxon>
        <taxon>Actinomycetota</taxon>
        <taxon>Actinomycetes</taxon>
        <taxon>Mycobacteriales</taxon>
        <taxon>Corynebacteriaceae</taxon>
        <taxon>Corynebacterium</taxon>
    </lineage>
</organism>
<dbReference type="InterPro" id="IPR050900">
    <property type="entry name" value="Transposase_IS3/IS150/IS904"/>
</dbReference>
<dbReference type="InterPro" id="IPR001584">
    <property type="entry name" value="Integrase_cat-core"/>
</dbReference>
<dbReference type="Pfam" id="PF00665">
    <property type="entry name" value="rve"/>
    <property type="match status" value="1"/>
</dbReference>
<dbReference type="InterPro" id="IPR036397">
    <property type="entry name" value="RNaseH_sf"/>
</dbReference>
<evidence type="ECO:0000313" key="3">
    <source>
        <dbReference type="Proteomes" id="UP001205965"/>
    </source>
</evidence>
<keyword evidence="3" id="KW-1185">Reference proteome</keyword>